<keyword evidence="5" id="KW-0378">Hydrolase</keyword>
<dbReference type="PANTHER" id="PTHR34139">
    <property type="entry name" value="UPF0331 PROTEIN MJ0127"/>
    <property type="match status" value="1"/>
</dbReference>
<evidence type="ECO:0000313" key="7">
    <source>
        <dbReference type="Proteomes" id="UP000664288"/>
    </source>
</evidence>
<dbReference type="EMBL" id="JAFMPY010000001">
    <property type="protein sequence ID" value="MBO0902335.1"/>
    <property type="molecule type" value="Genomic_DNA"/>
</dbReference>
<dbReference type="RefSeq" id="WP_207348970.1">
    <property type="nucleotide sequence ID" value="NZ_JAFMPY010000001.1"/>
</dbReference>
<dbReference type="Pfam" id="PF01934">
    <property type="entry name" value="HepT-like"/>
    <property type="match status" value="1"/>
</dbReference>
<sequence>MSSAEHDPLLIDVLVALHRACLRCERVVERTSLQRLQAEEFDQLALAKAVEQIGEISHRVIRKFPDFVLAHPEIELRYAFQMRNRIAHGYEDLSWSTLWQVATRSVAEFRRALEPILIDAGEDLS</sequence>
<keyword evidence="2" id="KW-1277">Toxin-antitoxin system</keyword>
<keyword evidence="7" id="KW-1185">Reference proteome</keyword>
<evidence type="ECO:0000256" key="3">
    <source>
        <dbReference type="ARBA" id="ARBA00022722"/>
    </source>
</evidence>
<accession>A0ABS3IZM4</accession>
<gene>
    <name evidence="6" type="ORF">J1C47_01660</name>
</gene>
<evidence type="ECO:0000256" key="4">
    <source>
        <dbReference type="ARBA" id="ARBA00022741"/>
    </source>
</evidence>
<dbReference type="PANTHER" id="PTHR34139:SF1">
    <property type="entry name" value="RNASE MJ1380-RELATED"/>
    <property type="match status" value="1"/>
</dbReference>
<organism evidence="6 7">
    <name type="scientific">Jiella sonneratiae</name>
    <dbReference type="NCBI Taxonomy" id="2816856"/>
    <lineage>
        <taxon>Bacteria</taxon>
        <taxon>Pseudomonadati</taxon>
        <taxon>Pseudomonadota</taxon>
        <taxon>Alphaproteobacteria</taxon>
        <taxon>Hyphomicrobiales</taxon>
        <taxon>Aurantimonadaceae</taxon>
        <taxon>Jiella</taxon>
    </lineage>
</organism>
<comment type="caution">
    <text evidence="6">The sequence shown here is derived from an EMBL/GenBank/DDBJ whole genome shotgun (WGS) entry which is preliminary data.</text>
</comment>
<evidence type="ECO:0000256" key="1">
    <source>
        <dbReference type="ARBA" id="ARBA00022553"/>
    </source>
</evidence>
<keyword evidence="3" id="KW-0540">Nuclease</keyword>
<evidence type="ECO:0000313" key="6">
    <source>
        <dbReference type="EMBL" id="MBO0902335.1"/>
    </source>
</evidence>
<proteinExistence type="predicted"/>
<dbReference type="InterPro" id="IPR008201">
    <property type="entry name" value="HepT-like"/>
</dbReference>
<reference evidence="6 7" key="1">
    <citation type="submission" date="2021-03" db="EMBL/GenBank/DDBJ databases">
        <title>Whole genome sequence of Jiella sp. MQZ13P-4.</title>
        <authorList>
            <person name="Tuo L."/>
        </authorList>
    </citation>
    <scope>NUCLEOTIDE SEQUENCE [LARGE SCALE GENOMIC DNA]</scope>
    <source>
        <strain evidence="6 7">MQZ13P-4</strain>
    </source>
</reference>
<evidence type="ECO:0000256" key="2">
    <source>
        <dbReference type="ARBA" id="ARBA00022649"/>
    </source>
</evidence>
<dbReference type="InterPro" id="IPR051813">
    <property type="entry name" value="HepT_RNase_toxin"/>
</dbReference>
<dbReference type="Proteomes" id="UP000664288">
    <property type="component" value="Unassembled WGS sequence"/>
</dbReference>
<keyword evidence="1" id="KW-0597">Phosphoprotein</keyword>
<evidence type="ECO:0000256" key="5">
    <source>
        <dbReference type="ARBA" id="ARBA00022801"/>
    </source>
</evidence>
<name>A0ABS3IZM4_9HYPH</name>
<keyword evidence="4" id="KW-0547">Nucleotide-binding</keyword>
<protein>
    <submittedName>
        <fullName evidence="6">DUF86 domain-containing protein</fullName>
    </submittedName>
</protein>